<dbReference type="AlphaFoldDB" id="A0A284RE64"/>
<dbReference type="GO" id="GO:0004842">
    <property type="term" value="F:ubiquitin-protein transferase activity"/>
    <property type="evidence" value="ECO:0007669"/>
    <property type="project" value="TreeGrafter"/>
</dbReference>
<evidence type="ECO:0000256" key="8">
    <source>
        <dbReference type="PROSITE-ProRule" id="PRU00723"/>
    </source>
</evidence>
<feature type="domain" description="C3H1-type" evidence="10">
    <location>
        <begin position="93"/>
        <end position="120"/>
    </location>
</feature>
<dbReference type="GO" id="GO:0097039">
    <property type="term" value="P:protein linear polyubiquitination"/>
    <property type="evidence" value="ECO:0007669"/>
    <property type="project" value="TreeGrafter"/>
</dbReference>
<evidence type="ECO:0000256" key="4">
    <source>
        <dbReference type="ARBA" id="ARBA00022737"/>
    </source>
</evidence>
<dbReference type="Pfam" id="PF01485">
    <property type="entry name" value="IBR"/>
    <property type="match status" value="2"/>
</dbReference>
<feature type="region of interest" description="Disordered" evidence="9">
    <location>
        <begin position="146"/>
        <end position="165"/>
    </location>
</feature>
<keyword evidence="7 8" id="KW-0862">Zinc</keyword>
<evidence type="ECO:0000256" key="5">
    <source>
        <dbReference type="ARBA" id="ARBA00022771"/>
    </source>
</evidence>
<dbReference type="Pfam" id="PF13445">
    <property type="entry name" value="zf-RING_UBOX"/>
    <property type="match status" value="1"/>
</dbReference>
<dbReference type="Gene3D" id="3.30.70.330">
    <property type="match status" value="1"/>
</dbReference>
<dbReference type="PROSITE" id="PS00518">
    <property type="entry name" value="ZF_RING_1"/>
    <property type="match status" value="1"/>
</dbReference>
<feature type="zinc finger region" description="C3H1-type" evidence="8">
    <location>
        <begin position="93"/>
        <end position="120"/>
    </location>
</feature>
<dbReference type="InterPro" id="IPR044066">
    <property type="entry name" value="TRIAD_supradom"/>
</dbReference>
<evidence type="ECO:0000313" key="13">
    <source>
        <dbReference type="Proteomes" id="UP000219338"/>
    </source>
</evidence>
<keyword evidence="6" id="KW-0833">Ubl conjugation pathway</keyword>
<dbReference type="STRING" id="47428.A0A284RE64"/>
<feature type="zinc finger region" description="C3H1-type" evidence="8">
    <location>
        <begin position="167"/>
        <end position="194"/>
    </location>
</feature>
<dbReference type="Gene3D" id="3.30.40.10">
    <property type="entry name" value="Zinc/RING finger domain, C3HC4 (zinc finger)"/>
    <property type="match status" value="1"/>
</dbReference>
<reference evidence="13" key="1">
    <citation type="journal article" date="2017" name="Nat. Ecol. Evol.">
        <title>Genome expansion and lineage-specific genetic innovations in the forest pathogenic fungi Armillaria.</title>
        <authorList>
            <person name="Sipos G."/>
            <person name="Prasanna A.N."/>
            <person name="Walter M.C."/>
            <person name="O'Connor E."/>
            <person name="Balint B."/>
            <person name="Krizsan K."/>
            <person name="Kiss B."/>
            <person name="Hess J."/>
            <person name="Varga T."/>
            <person name="Slot J."/>
            <person name="Riley R."/>
            <person name="Boka B."/>
            <person name="Rigling D."/>
            <person name="Barry K."/>
            <person name="Lee J."/>
            <person name="Mihaltcheva S."/>
            <person name="LaButti K."/>
            <person name="Lipzen A."/>
            <person name="Waldron R."/>
            <person name="Moloney N.M."/>
            <person name="Sperisen C."/>
            <person name="Kredics L."/>
            <person name="Vagvoelgyi C."/>
            <person name="Patrignani A."/>
            <person name="Fitzpatrick D."/>
            <person name="Nagy I."/>
            <person name="Doyle S."/>
            <person name="Anderson J.B."/>
            <person name="Grigoriev I.V."/>
            <person name="Gueldener U."/>
            <person name="Muensterkoetter M."/>
            <person name="Nagy L.G."/>
        </authorList>
    </citation>
    <scope>NUCLEOTIDE SEQUENCE [LARGE SCALE GENOMIC DNA]</scope>
    <source>
        <strain evidence="13">C18/9</strain>
    </source>
</reference>
<dbReference type="PANTHER" id="PTHR22770:SF13">
    <property type="entry name" value="RING-TYPE DOMAIN-CONTAINING PROTEIN"/>
    <property type="match status" value="1"/>
</dbReference>
<dbReference type="GO" id="GO:0043130">
    <property type="term" value="F:ubiquitin binding"/>
    <property type="evidence" value="ECO:0007669"/>
    <property type="project" value="TreeGrafter"/>
</dbReference>
<dbReference type="InterPro" id="IPR002867">
    <property type="entry name" value="IBR_dom"/>
</dbReference>
<dbReference type="PROSITE" id="PS50103">
    <property type="entry name" value="ZF_C3H1"/>
    <property type="match status" value="3"/>
</dbReference>
<dbReference type="InterPro" id="IPR027370">
    <property type="entry name" value="Znf-RING_euk"/>
</dbReference>
<keyword evidence="3 8" id="KW-0479">Metal-binding</keyword>
<dbReference type="CDD" id="cd20335">
    <property type="entry name" value="BRcat_RBR"/>
    <property type="match status" value="1"/>
</dbReference>
<dbReference type="InterPro" id="IPR036855">
    <property type="entry name" value="Znf_CCCH_sf"/>
</dbReference>
<dbReference type="Gene3D" id="3.30.1370.210">
    <property type="match status" value="1"/>
</dbReference>
<evidence type="ECO:0000313" key="12">
    <source>
        <dbReference type="EMBL" id="SJL07052.1"/>
    </source>
</evidence>
<evidence type="ECO:0000259" key="11">
    <source>
        <dbReference type="PROSITE" id="PS51873"/>
    </source>
</evidence>
<evidence type="ECO:0000256" key="3">
    <source>
        <dbReference type="ARBA" id="ARBA00022723"/>
    </source>
</evidence>
<feature type="compositionally biased region" description="Basic and acidic residues" evidence="9">
    <location>
        <begin position="146"/>
        <end position="155"/>
    </location>
</feature>
<proteinExistence type="predicted"/>
<dbReference type="GO" id="GO:0000151">
    <property type="term" value="C:ubiquitin ligase complex"/>
    <property type="evidence" value="ECO:0007669"/>
    <property type="project" value="TreeGrafter"/>
</dbReference>
<dbReference type="PANTHER" id="PTHR22770">
    <property type="entry name" value="UBIQUITIN CONJUGATING ENZYME 7 INTERACTING PROTEIN-RELATED"/>
    <property type="match status" value="1"/>
</dbReference>
<dbReference type="SUPFAM" id="SSF57850">
    <property type="entry name" value="RING/U-box"/>
    <property type="match status" value="3"/>
</dbReference>
<dbReference type="OrthoDB" id="1431934at2759"/>
<evidence type="ECO:0000256" key="9">
    <source>
        <dbReference type="SAM" id="MobiDB-lite"/>
    </source>
</evidence>
<feature type="region of interest" description="Disordered" evidence="9">
    <location>
        <begin position="1045"/>
        <end position="1064"/>
    </location>
</feature>
<protein>
    <submittedName>
        <fullName evidence="12">Uncharacterized protein</fullName>
    </submittedName>
</protein>
<dbReference type="InterPro" id="IPR051628">
    <property type="entry name" value="LUBAC_E3_Ligases"/>
</dbReference>
<organism evidence="12 13">
    <name type="scientific">Armillaria ostoyae</name>
    <name type="common">Armillaria root rot fungus</name>
    <dbReference type="NCBI Taxonomy" id="47428"/>
    <lineage>
        <taxon>Eukaryota</taxon>
        <taxon>Fungi</taxon>
        <taxon>Dikarya</taxon>
        <taxon>Basidiomycota</taxon>
        <taxon>Agaricomycotina</taxon>
        <taxon>Agaricomycetes</taxon>
        <taxon>Agaricomycetidae</taxon>
        <taxon>Agaricales</taxon>
        <taxon>Marasmiineae</taxon>
        <taxon>Physalacriaceae</taxon>
        <taxon>Armillaria</taxon>
    </lineage>
</organism>
<dbReference type="SMART" id="SM00356">
    <property type="entry name" value="ZnF_C3H1"/>
    <property type="match status" value="3"/>
</dbReference>
<dbReference type="Proteomes" id="UP000219338">
    <property type="component" value="Unassembled WGS sequence"/>
</dbReference>
<feature type="domain" description="RING-type" evidence="11">
    <location>
        <begin position="764"/>
        <end position="975"/>
    </location>
</feature>
<feature type="zinc finger region" description="C3H1-type" evidence="8">
    <location>
        <begin position="5"/>
        <end position="32"/>
    </location>
</feature>
<evidence type="ECO:0000256" key="2">
    <source>
        <dbReference type="ARBA" id="ARBA00022679"/>
    </source>
</evidence>
<dbReference type="InterPro" id="IPR012677">
    <property type="entry name" value="Nucleotide-bd_a/b_plait_sf"/>
</dbReference>
<evidence type="ECO:0000259" key="10">
    <source>
        <dbReference type="PROSITE" id="PS50103"/>
    </source>
</evidence>
<dbReference type="InterPro" id="IPR000571">
    <property type="entry name" value="Znf_CCCH"/>
</dbReference>
<dbReference type="PROSITE" id="PS51873">
    <property type="entry name" value="TRIAD"/>
    <property type="match status" value="1"/>
</dbReference>
<dbReference type="Pfam" id="PF00642">
    <property type="entry name" value="zf-CCCH"/>
    <property type="match status" value="1"/>
</dbReference>
<comment type="pathway">
    <text evidence="1">Protein modification; protein ubiquitination.</text>
</comment>
<sequence length="1070" mass="120764">MSTTRPRAPACRFYQQGSCKYGSQCKNQHLNLVSDVNENQGGNPDKNRAQSRKKGRRAGTTEPVDRRHTNTTVDTVSGRAKVASSREAGDHEDIDKGVCFSWQKGSCAKGEACRFNHATPKVGSYYIINVSILTSDKVEGELVEGEKLTPEEENRAPSALSTPPLPKANSKHCYAWMKGTCTKGETCRFVHDANASAFQRQRRLHQDRAKLAQAKAEEIKKENERLRKAEAQRKRDEERQRQEETRIRQEEEQRRIDEEQRTADAQRTHQCIVFGSIVTFSSGLAIQNIIAGFDCCRIRVKNIPRDARPHEVEALFIQQGLNISEFHVVSVNRTGNGKQDVDVVTTVSVAQTLAADLEGMELRDERLEFEIGTFNQPGGMGASAPRDENIITINCRAPSTTYVVEYLDMVTCRSKVAELNGRICSGRKVKVEMNQLPPDRFIPNFRPNAIKISNLPADVPVTSVRDFVHDFSQSELDVRILKSYNFNVDAAFSQLRSHIDCVGGVEVHSFDITSRGNTGAGILSVRVRFDSWESAKTVGDLLVNRRFDFIGNSFFWFKLPPQELYTIIIPQPQYRAQTILWTELQESIKDRKACNLFIHQMPLGDFRVQVSGAARAAIGALKVRVERLAAGEKFDQWHQHLVRPPAALTEKIRDVGAFMRADFRKHAIKLYGNSVAITQAKTILKEEIDRVVALQFSVKLERRSVGYFLRTGLSAMKEIFGEDSVTLDIRLGKITIRGGEEVRLHLNNHVAESLKAVSVRVAPGSHICPVCYDETSAPFQLVCQHVYCTACLRHFLTSAAETGIFPLVCMGKDATCGTPISIPVLQKFLPQSSFEHLLETVFTSYVDKQPQVFGCCKTPDCTQIYRKSESPSLLRCPSCFSEICSSCGEDSHVGKSCEDARLFNNTAEQERLSEAWIMQQSGIKKCPSCFRLLEKIDGCNHIKCSCGSHICWRCMGVFPKDDIYRHMSAEHGGYYTADPTPNANNNVPVDPFRGADYGEQARLLREVEIHRRLQVQEQERQRRMDEAHQRLLRENQRAREYVAQQRARENAAQQQRAREQREQGSFCVIM</sequence>
<keyword evidence="2" id="KW-0808">Transferase</keyword>
<dbReference type="EMBL" id="FUEG01000007">
    <property type="protein sequence ID" value="SJL07052.1"/>
    <property type="molecule type" value="Genomic_DNA"/>
</dbReference>
<dbReference type="InterPro" id="IPR017907">
    <property type="entry name" value="Znf_RING_CS"/>
</dbReference>
<dbReference type="Gene3D" id="1.20.120.1750">
    <property type="match status" value="1"/>
</dbReference>
<dbReference type="OMA" id="PGSHICP"/>
<dbReference type="InterPro" id="IPR013083">
    <property type="entry name" value="Znf_RING/FYVE/PHD"/>
</dbReference>
<evidence type="ECO:0000256" key="1">
    <source>
        <dbReference type="ARBA" id="ARBA00004906"/>
    </source>
</evidence>
<gene>
    <name evidence="12" type="ORF">ARMOST_10395</name>
</gene>
<feature type="domain" description="C3H1-type" evidence="10">
    <location>
        <begin position="167"/>
        <end position="194"/>
    </location>
</feature>
<name>A0A284RE64_ARMOS</name>
<dbReference type="GO" id="GO:0008270">
    <property type="term" value="F:zinc ion binding"/>
    <property type="evidence" value="ECO:0007669"/>
    <property type="project" value="UniProtKB-KW"/>
</dbReference>
<dbReference type="SMART" id="SM00647">
    <property type="entry name" value="IBR"/>
    <property type="match status" value="2"/>
</dbReference>
<feature type="domain" description="C3H1-type" evidence="10">
    <location>
        <begin position="5"/>
        <end position="32"/>
    </location>
</feature>
<keyword evidence="13" id="KW-1185">Reference proteome</keyword>
<keyword evidence="5 8" id="KW-0863">Zinc-finger</keyword>
<feature type="region of interest" description="Disordered" evidence="9">
    <location>
        <begin position="222"/>
        <end position="262"/>
    </location>
</feature>
<feature type="region of interest" description="Disordered" evidence="9">
    <location>
        <begin position="35"/>
        <end position="89"/>
    </location>
</feature>
<dbReference type="GO" id="GO:0043161">
    <property type="term" value="P:proteasome-mediated ubiquitin-dependent protein catabolic process"/>
    <property type="evidence" value="ECO:0007669"/>
    <property type="project" value="TreeGrafter"/>
</dbReference>
<dbReference type="SUPFAM" id="SSF90229">
    <property type="entry name" value="CCCH zinc finger"/>
    <property type="match status" value="1"/>
</dbReference>
<keyword evidence="4" id="KW-0677">Repeat</keyword>
<evidence type="ECO:0000256" key="6">
    <source>
        <dbReference type="ARBA" id="ARBA00022786"/>
    </source>
</evidence>
<evidence type="ECO:0000256" key="7">
    <source>
        <dbReference type="ARBA" id="ARBA00022833"/>
    </source>
</evidence>
<accession>A0A284RE64</accession>